<name>A0A949JH94_9ACTN</name>
<dbReference type="Proteomes" id="UP000694501">
    <property type="component" value="Unassembled WGS sequence"/>
</dbReference>
<dbReference type="PANTHER" id="PTHR30319">
    <property type="entry name" value="PHENYLACETIC ACID REGULATOR-RELATED TRANSCRIPTIONAL REPRESSOR"/>
    <property type="match status" value="1"/>
</dbReference>
<dbReference type="InterPro" id="IPR012906">
    <property type="entry name" value="PaaX-like_N"/>
</dbReference>
<dbReference type="Pfam" id="PF20803">
    <property type="entry name" value="PaaX_M"/>
    <property type="match status" value="1"/>
</dbReference>
<dbReference type="GO" id="GO:0006351">
    <property type="term" value="P:DNA-templated transcription"/>
    <property type="evidence" value="ECO:0007669"/>
    <property type="project" value="TreeGrafter"/>
</dbReference>
<evidence type="ECO:0000313" key="6">
    <source>
        <dbReference type="Proteomes" id="UP000694501"/>
    </source>
</evidence>
<accession>A0A949JH94</accession>
<evidence type="ECO:0000313" key="5">
    <source>
        <dbReference type="EMBL" id="MBU7599427.1"/>
    </source>
</evidence>
<feature type="domain" description="Transcriptional repressor PaaX-like N-terminal" evidence="2">
    <location>
        <begin position="58"/>
        <end position="118"/>
    </location>
</feature>
<dbReference type="PANTHER" id="PTHR30319:SF1">
    <property type="entry name" value="TRANSCRIPTIONAL REPRESSOR PAAX"/>
    <property type="match status" value="1"/>
</dbReference>
<reference evidence="5" key="1">
    <citation type="submission" date="2021-06" db="EMBL/GenBank/DDBJ databases">
        <title>Sequencing of actinobacteria type strains.</title>
        <authorList>
            <person name="Nguyen G.-S."/>
            <person name="Wentzel A."/>
        </authorList>
    </citation>
    <scope>NUCLEOTIDE SEQUENCE</scope>
    <source>
        <strain evidence="5">P38-E01</strain>
    </source>
</reference>
<dbReference type="InterPro" id="IPR013225">
    <property type="entry name" value="PaaX_C"/>
</dbReference>
<feature type="domain" description="Transcriptional repressor PaaX-like central Cas2-like" evidence="4">
    <location>
        <begin position="135"/>
        <end position="185"/>
    </location>
</feature>
<evidence type="ECO:0000259" key="2">
    <source>
        <dbReference type="Pfam" id="PF07848"/>
    </source>
</evidence>
<feature type="domain" description="Transcriptional repressor PaaX-like C-terminal" evidence="3">
    <location>
        <begin position="219"/>
        <end position="282"/>
    </location>
</feature>
<evidence type="ECO:0000256" key="1">
    <source>
        <dbReference type="SAM" id="MobiDB-lite"/>
    </source>
</evidence>
<dbReference type="EMBL" id="JAELVF020000001">
    <property type="protein sequence ID" value="MBU7599427.1"/>
    <property type="molecule type" value="Genomic_DNA"/>
</dbReference>
<dbReference type="Gene3D" id="3.30.70.2650">
    <property type="match status" value="1"/>
</dbReference>
<dbReference type="AlphaFoldDB" id="A0A949JH94"/>
<evidence type="ECO:0000259" key="4">
    <source>
        <dbReference type="Pfam" id="PF20803"/>
    </source>
</evidence>
<dbReference type="Pfam" id="PF07848">
    <property type="entry name" value="PaaX"/>
    <property type="match status" value="1"/>
</dbReference>
<organism evidence="5 6">
    <name type="scientific">Streptomyces tardus</name>
    <dbReference type="NCBI Taxonomy" id="2780544"/>
    <lineage>
        <taxon>Bacteria</taxon>
        <taxon>Bacillati</taxon>
        <taxon>Actinomycetota</taxon>
        <taxon>Actinomycetes</taxon>
        <taxon>Kitasatosporales</taxon>
        <taxon>Streptomycetaceae</taxon>
        <taxon>Streptomyces</taxon>
    </lineage>
</organism>
<comment type="caution">
    <text evidence="5">The sequence shown here is derived from an EMBL/GenBank/DDBJ whole genome shotgun (WGS) entry which is preliminary data.</text>
</comment>
<dbReference type="InterPro" id="IPR048846">
    <property type="entry name" value="PaaX-like_central"/>
</dbReference>
<feature type="compositionally biased region" description="Low complexity" evidence="1">
    <location>
        <begin position="14"/>
        <end position="25"/>
    </location>
</feature>
<dbReference type="InterPro" id="IPR036388">
    <property type="entry name" value="WH-like_DNA-bd_sf"/>
</dbReference>
<protein>
    <submittedName>
        <fullName evidence="5">PaaX domain-containing protein, C- domain protein</fullName>
    </submittedName>
</protein>
<evidence type="ECO:0000259" key="3">
    <source>
        <dbReference type="Pfam" id="PF08223"/>
    </source>
</evidence>
<dbReference type="Gene3D" id="1.10.10.10">
    <property type="entry name" value="Winged helix-like DNA-binding domain superfamily/Winged helix DNA-binding domain"/>
    <property type="match status" value="1"/>
</dbReference>
<feature type="region of interest" description="Disordered" evidence="1">
    <location>
        <begin position="1"/>
        <end position="53"/>
    </location>
</feature>
<sequence length="292" mass="31606">MSGGPGPTGPPGPTGATGPEGWPAPDAVPRPPYRSPASAGPYRRSSDRPPLGLRPLTARSVVLSLLLGSHPPALPVRDLVRIAELFGISDTALRVALTRMVASGDLQRTDRTYELSARLLERQRRQDEAVSPRVREWDGGWELVAVTAGGRGATARAALRVRLAGLRLAELREGLWLRPANLRRPLPADLDEVAARFDGTPQGDPADLVRSLWDLQEWAERAAELTDRLAAAEGPAERFTLAAASVRHLLADPVLPEVLLPPAWPAEALRVAFRDYRREVADIIVSAQDTLD</sequence>
<keyword evidence="6" id="KW-1185">Reference proteome</keyword>
<proteinExistence type="predicted"/>
<dbReference type="Pfam" id="PF08223">
    <property type="entry name" value="PaaX_C"/>
    <property type="match status" value="1"/>
</dbReference>
<gene>
    <name evidence="5" type="ORF">JGS22_017840</name>
</gene>
<dbReference type="Gene3D" id="1.20.58.1460">
    <property type="match status" value="1"/>
</dbReference>